<evidence type="ECO:0000256" key="1">
    <source>
        <dbReference type="SAM" id="MobiDB-lite"/>
    </source>
</evidence>
<protein>
    <submittedName>
        <fullName evidence="2">Uncharacterized protein</fullName>
    </submittedName>
</protein>
<dbReference type="Proteomes" id="UP000308197">
    <property type="component" value="Unassembled WGS sequence"/>
</dbReference>
<reference evidence="2 3" key="1">
    <citation type="journal article" date="2019" name="Nat. Ecol. Evol.">
        <title>Megaphylogeny resolves global patterns of mushroom evolution.</title>
        <authorList>
            <person name="Varga T."/>
            <person name="Krizsan K."/>
            <person name="Foldi C."/>
            <person name="Dima B."/>
            <person name="Sanchez-Garcia M."/>
            <person name="Sanchez-Ramirez S."/>
            <person name="Szollosi G.J."/>
            <person name="Szarkandi J.G."/>
            <person name="Papp V."/>
            <person name="Albert L."/>
            <person name="Andreopoulos W."/>
            <person name="Angelini C."/>
            <person name="Antonin V."/>
            <person name="Barry K.W."/>
            <person name="Bougher N.L."/>
            <person name="Buchanan P."/>
            <person name="Buyck B."/>
            <person name="Bense V."/>
            <person name="Catcheside P."/>
            <person name="Chovatia M."/>
            <person name="Cooper J."/>
            <person name="Damon W."/>
            <person name="Desjardin D."/>
            <person name="Finy P."/>
            <person name="Geml J."/>
            <person name="Haridas S."/>
            <person name="Hughes K."/>
            <person name="Justo A."/>
            <person name="Karasinski D."/>
            <person name="Kautmanova I."/>
            <person name="Kiss B."/>
            <person name="Kocsube S."/>
            <person name="Kotiranta H."/>
            <person name="LaButti K.M."/>
            <person name="Lechner B.E."/>
            <person name="Liimatainen K."/>
            <person name="Lipzen A."/>
            <person name="Lukacs Z."/>
            <person name="Mihaltcheva S."/>
            <person name="Morgado L.N."/>
            <person name="Niskanen T."/>
            <person name="Noordeloos M.E."/>
            <person name="Ohm R.A."/>
            <person name="Ortiz-Santana B."/>
            <person name="Ovrebo C."/>
            <person name="Racz N."/>
            <person name="Riley R."/>
            <person name="Savchenko A."/>
            <person name="Shiryaev A."/>
            <person name="Soop K."/>
            <person name="Spirin V."/>
            <person name="Szebenyi C."/>
            <person name="Tomsovsky M."/>
            <person name="Tulloss R.E."/>
            <person name="Uehling J."/>
            <person name="Grigoriev I.V."/>
            <person name="Vagvolgyi C."/>
            <person name="Papp T."/>
            <person name="Martin F.M."/>
            <person name="Miettinen O."/>
            <person name="Hibbett D.S."/>
            <person name="Nagy L.G."/>
        </authorList>
    </citation>
    <scope>NUCLEOTIDE SEQUENCE [LARGE SCALE GENOMIC DNA]</scope>
    <source>
        <strain evidence="2 3">HHB13444</strain>
    </source>
</reference>
<dbReference type="AlphaFoldDB" id="A0A5C3P5L9"/>
<feature type="compositionally biased region" description="Polar residues" evidence="1">
    <location>
        <begin position="64"/>
        <end position="76"/>
    </location>
</feature>
<sequence>MLAAALSIVSFGITRIFGPLCDVFAEILSNESSCFPTLARGVPYKATVFEISAPDAVWPHPSRTGINRTSPAQRNRASVLPEQSMDAKMVP</sequence>
<keyword evidence="3" id="KW-1185">Reference proteome</keyword>
<proteinExistence type="predicted"/>
<dbReference type="InParanoid" id="A0A5C3P5L9"/>
<evidence type="ECO:0000313" key="2">
    <source>
        <dbReference type="EMBL" id="TFK83848.1"/>
    </source>
</evidence>
<evidence type="ECO:0000313" key="3">
    <source>
        <dbReference type="Proteomes" id="UP000308197"/>
    </source>
</evidence>
<gene>
    <name evidence="2" type="ORF">K466DRAFT_589394</name>
</gene>
<feature type="region of interest" description="Disordered" evidence="1">
    <location>
        <begin position="60"/>
        <end position="91"/>
    </location>
</feature>
<accession>A0A5C3P5L9</accession>
<name>A0A5C3P5L9_9APHY</name>
<dbReference type="EMBL" id="ML211360">
    <property type="protein sequence ID" value="TFK83848.1"/>
    <property type="molecule type" value="Genomic_DNA"/>
</dbReference>
<organism evidence="2 3">
    <name type="scientific">Polyporus arcularius HHB13444</name>
    <dbReference type="NCBI Taxonomy" id="1314778"/>
    <lineage>
        <taxon>Eukaryota</taxon>
        <taxon>Fungi</taxon>
        <taxon>Dikarya</taxon>
        <taxon>Basidiomycota</taxon>
        <taxon>Agaricomycotina</taxon>
        <taxon>Agaricomycetes</taxon>
        <taxon>Polyporales</taxon>
        <taxon>Polyporaceae</taxon>
        <taxon>Polyporus</taxon>
    </lineage>
</organism>